<dbReference type="RefSeq" id="WP_167695420.1">
    <property type="nucleotide sequence ID" value="NZ_CP118181.1"/>
</dbReference>
<sequence length="135" mass="15619">MDHISVKELTEKLTKFSEMDEVLARLNVFLSTASSLGIMPEYWGLAEVAAFYNISTGTLNQCPWLLPNFGIPDINPKRRRWLQANVIAWAKAAPQHRQTWVMMSKEERGSYINWEERTPLDLPKQKNQKRTKVTA</sequence>
<reference evidence="1" key="1">
    <citation type="submission" date="2020-03" db="EMBL/GenBank/DDBJ databases">
        <title>Spirochaetal bacteria isolated from arthropods constitute a novel genus Entomospira genus novum within the order Spirochaetales.</title>
        <authorList>
            <person name="Grana-Miraglia L."/>
            <person name="Sikutova S."/>
            <person name="Fingerle V."/>
            <person name="Sing A."/>
            <person name="Castillo-Ramirez S."/>
            <person name="Margos G."/>
            <person name="Rudolf I."/>
        </authorList>
    </citation>
    <scope>NUCLEOTIDE SEQUENCE</scope>
    <source>
        <strain evidence="1">BR149</strain>
    </source>
</reference>
<evidence type="ECO:0000313" key="2">
    <source>
        <dbReference type="Proteomes" id="UP000778951"/>
    </source>
</evidence>
<gene>
    <name evidence="1" type="ORF">HCT48_03740</name>
</gene>
<name>A0A968GEW1_9SPIO</name>
<keyword evidence="2" id="KW-1185">Reference proteome</keyword>
<dbReference type="Proteomes" id="UP000778951">
    <property type="component" value="Unassembled WGS sequence"/>
</dbReference>
<comment type="caution">
    <text evidence="1">The sequence shown here is derived from an EMBL/GenBank/DDBJ whole genome shotgun (WGS) entry which is preliminary data.</text>
</comment>
<dbReference type="EMBL" id="JAATLM010000001">
    <property type="protein sequence ID" value="NIZ69326.1"/>
    <property type="molecule type" value="Genomic_DNA"/>
</dbReference>
<accession>A0A968GEW1</accession>
<proteinExistence type="predicted"/>
<evidence type="ECO:0000313" key="1">
    <source>
        <dbReference type="EMBL" id="NIZ69326.1"/>
    </source>
</evidence>
<dbReference type="AlphaFoldDB" id="A0A968GEW1"/>
<protein>
    <submittedName>
        <fullName evidence="1">Uncharacterized protein</fullName>
    </submittedName>
</protein>
<organism evidence="1 2">
    <name type="scientific">Entomospira culicis</name>
    <dbReference type="NCBI Taxonomy" id="2719989"/>
    <lineage>
        <taxon>Bacteria</taxon>
        <taxon>Pseudomonadati</taxon>
        <taxon>Spirochaetota</taxon>
        <taxon>Spirochaetia</taxon>
        <taxon>Spirochaetales</taxon>
        <taxon>Spirochaetaceae</taxon>
        <taxon>Entomospira</taxon>
    </lineage>
</organism>